<dbReference type="SUPFAM" id="SSF52833">
    <property type="entry name" value="Thioredoxin-like"/>
    <property type="match status" value="1"/>
</dbReference>
<dbReference type="PROSITE" id="PS51352">
    <property type="entry name" value="THIOREDOXIN_2"/>
    <property type="match status" value="1"/>
</dbReference>
<evidence type="ECO:0000256" key="3">
    <source>
        <dbReference type="ARBA" id="ARBA00022723"/>
    </source>
</evidence>
<evidence type="ECO:0000256" key="2">
    <source>
        <dbReference type="ARBA" id="ARBA00022448"/>
    </source>
</evidence>
<feature type="non-terminal residue" evidence="9">
    <location>
        <position position="1"/>
    </location>
</feature>
<accession>A0A973A7C0</accession>
<dbReference type="GO" id="GO:0005737">
    <property type="term" value="C:cytoplasm"/>
    <property type="evidence" value="ECO:0007669"/>
    <property type="project" value="TreeGrafter"/>
</dbReference>
<sequence length="135" mass="15131">PHCFVTNRVPDARVADAPTCGKCRLPLFTGKPTAVNLAQFQKMRQFNDTPLIVDFWAEWCGPCKMFAPTFAQATEQLEPRFRLLKVDTEANQEIAANYRIQSIPTLALFKHGKESARQAGALSLSQFMGWVESKA</sequence>
<dbReference type="InterPro" id="IPR017937">
    <property type="entry name" value="Thioredoxin_CS"/>
</dbReference>
<dbReference type="CDD" id="cd02947">
    <property type="entry name" value="TRX_family"/>
    <property type="match status" value="1"/>
</dbReference>
<keyword evidence="3" id="KW-0479">Metal-binding</keyword>
<dbReference type="NCBIfam" id="TIGR01068">
    <property type="entry name" value="thioredoxin"/>
    <property type="match status" value="1"/>
</dbReference>
<proteinExistence type="inferred from homology"/>
<feature type="domain" description="Thioredoxin" evidence="8">
    <location>
        <begin position="3"/>
        <end position="135"/>
    </location>
</feature>
<keyword evidence="4" id="KW-0249">Electron transport</keyword>
<dbReference type="Gene3D" id="2.30.30.380">
    <property type="entry name" value="Zn-finger domain of Sec23/24"/>
    <property type="match status" value="1"/>
</dbReference>
<keyword evidence="5" id="KW-1015">Disulfide bond</keyword>
<evidence type="ECO:0000313" key="9">
    <source>
        <dbReference type="EMBL" id="NQV64559.1"/>
    </source>
</evidence>
<evidence type="ECO:0000256" key="1">
    <source>
        <dbReference type="ARBA" id="ARBA00008987"/>
    </source>
</evidence>
<dbReference type="InterPro" id="IPR036249">
    <property type="entry name" value="Thioredoxin-like_sf"/>
</dbReference>
<evidence type="ECO:0000313" key="10">
    <source>
        <dbReference type="Proteomes" id="UP000754644"/>
    </source>
</evidence>
<gene>
    <name evidence="9" type="primary">trxC</name>
    <name evidence="9" type="ORF">HQ497_04255</name>
</gene>
<dbReference type="Gene3D" id="3.40.30.10">
    <property type="entry name" value="Glutaredoxin"/>
    <property type="match status" value="1"/>
</dbReference>
<dbReference type="InterPro" id="IPR049299">
    <property type="entry name" value="Thio2_N"/>
</dbReference>
<dbReference type="Pfam" id="PF00085">
    <property type="entry name" value="Thioredoxin"/>
    <property type="match status" value="1"/>
</dbReference>
<dbReference type="NCBIfam" id="NF008229">
    <property type="entry name" value="PRK10996.1"/>
    <property type="match status" value="1"/>
</dbReference>
<organism evidence="9 10">
    <name type="scientific">SAR86 cluster bacterium</name>
    <dbReference type="NCBI Taxonomy" id="2030880"/>
    <lineage>
        <taxon>Bacteria</taxon>
        <taxon>Pseudomonadati</taxon>
        <taxon>Pseudomonadota</taxon>
        <taxon>Gammaproteobacteria</taxon>
        <taxon>SAR86 cluster</taxon>
    </lineage>
</organism>
<name>A0A973A7C0_9GAMM</name>
<comment type="similarity">
    <text evidence="1">Belongs to the thioredoxin family.</text>
</comment>
<evidence type="ECO:0000256" key="4">
    <source>
        <dbReference type="ARBA" id="ARBA00022982"/>
    </source>
</evidence>
<dbReference type="AlphaFoldDB" id="A0A973A7C0"/>
<dbReference type="GO" id="GO:0015035">
    <property type="term" value="F:protein-disulfide reductase activity"/>
    <property type="evidence" value="ECO:0007669"/>
    <property type="project" value="UniProtKB-UniRule"/>
</dbReference>
<dbReference type="Proteomes" id="UP000754644">
    <property type="component" value="Unassembled WGS sequence"/>
</dbReference>
<keyword evidence="2" id="KW-0813">Transport</keyword>
<reference evidence="9" key="1">
    <citation type="submission" date="2020-05" db="EMBL/GenBank/DDBJ databases">
        <title>Sulfur intermediates as new biogeochemical hubs in an aquatic model microbial ecosystem.</title>
        <authorList>
            <person name="Vigneron A."/>
        </authorList>
    </citation>
    <scope>NUCLEOTIDE SEQUENCE</scope>
    <source>
        <strain evidence="9">Bin.250</strain>
    </source>
</reference>
<dbReference type="GO" id="GO:0046872">
    <property type="term" value="F:metal ion binding"/>
    <property type="evidence" value="ECO:0007669"/>
    <property type="project" value="UniProtKB-KW"/>
</dbReference>
<dbReference type="InterPro" id="IPR005746">
    <property type="entry name" value="Thioredoxin"/>
</dbReference>
<evidence type="ECO:0000259" key="8">
    <source>
        <dbReference type="PROSITE" id="PS51352"/>
    </source>
</evidence>
<protein>
    <recommendedName>
        <fullName evidence="7">Thioredoxin</fullName>
    </recommendedName>
</protein>
<evidence type="ECO:0000256" key="7">
    <source>
        <dbReference type="NCBIfam" id="TIGR01068"/>
    </source>
</evidence>
<evidence type="ECO:0000256" key="5">
    <source>
        <dbReference type="ARBA" id="ARBA00023157"/>
    </source>
</evidence>
<keyword evidence="6" id="KW-0676">Redox-active center</keyword>
<dbReference type="InterPro" id="IPR013766">
    <property type="entry name" value="Thioredoxin_domain"/>
</dbReference>
<dbReference type="FunFam" id="3.40.30.10:FF:000001">
    <property type="entry name" value="Thioredoxin"/>
    <property type="match status" value="1"/>
</dbReference>
<dbReference type="PANTHER" id="PTHR45663">
    <property type="entry name" value="GEO12009P1"/>
    <property type="match status" value="1"/>
</dbReference>
<dbReference type="PANTHER" id="PTHR45663:SF11">
    <property type="entry name" value="GEO12009P1"/>
    <property type="match status" value="1"/>
</dbReference>
<dbReference type="Pfam" id="PF21352">
    <property type="entry name" value="Zn_ribbon_Thio2"/>
    <property type="match status" value="1"/>
</dbReference>
<dbReference type="PROSITE" id="PS00194">
    <property type="entry name" value="THIOREDOXIN_1"/>
    <property type="match status" value="1"/>
</dbReference>
<dbReference type="PRINTS" id="PR00421">
    <property type="entry name" value="THIOREDOXIN"/>
</dbReference>
<dbReference type="EMBL" id="JABMOJ010000153">
    <property type="protein sequence ID" value="NQV64559.1"/>
    <property type="molecule type" value="Genomic_DNA"/>
</dbReference>
<comment type="caution">
    <text evidence="9">The sequence shown here is derived from an EMBL/GenBank/DDBJ whole genome shotgun (WGS) entry which is preliminary data.</text>
</comment>
<evidence type="ECO:0000256" key="6">
    <source>
        <dbReference type="ARBA" id="ARBA00023284"/>
    </source>
</evidence>